<dbReference type="InterPro" id="IPR026021">
    <property type="entry name" value="YdjA-like"/>
</dbReference>
<gene>
    <name evidence="9" type="ORF">NVI5450_1430</name>
</gene>
<evidence type="ECO:0000256" key="6">
    <source>
        <dbReference type="ARBA" id="ARBA00023027"/>
    </source>
</evidence>
<organism evidence="9 10">
    <name type="scientific">Moritella viscosa</name>
    <dbReference type="NCBI Taxonomy" id="80854"/>
    <lineage>
        <taxon>Bacteria</taxon>
        <taxon>Pseudomonadati</taxon>
        <taxon>Pseudomonadota</taxon>
        <taxon>Gammaproteobacteria</taxon>
        <taxon>Alteromonadales</taxon>
        <taxon>Moritellaceae</taxon>
        <taxon>Moritella</taxon>
    </lineage>
</organism>
<comment type="similarity">
    <text evidence="1 7">Belongs to the nitroreductase family.</text>
</comment>
<keyword evidence="5 7" id="KW-0560">Oxidoreductase</keyword>
<evidence type="ECO:0000256" key="1">
    <source>
        <dbReference type="ARBA" id="ARBA00007118"/>
    </source>
</evidence>
<feature type="binding site" evidence="8">
    <location>
        <position position="35"/>
    </location>
    <ligand>
        <name>FMN</name>
        <dbReference type="ChEBI" id="CHEBI:58210"/>
        <note>ligand shared between dimeric partners</note>
    </ligand>
</feature>
<dbReference type="RefSeq" id="WP_045110178.1">
    <property type="nucleotide sequence ID" value="NZ_CAWRBC010000142.1"/>
</dbReference>
<dbReference type="OrthoDB" id="9804207at2"/>
<evidence type="ECO:0000256" key="8">
    <source>
        <dbReference type="PIRSR" id="PIRSR000232-1"/>
    </source>
</evidence>
<keyword evidence="3 7" id="KW-0288">FMN</keyword>
<name>A0A090K7V6_9GAMM</name>
<feature type="binding site" description="in other chain" evidence="8">
    <location>
        <begin position="10"/>
        <end position="12"/>
    </location>
    <ligand>
        <name>FMN</name>
        <dbReference type="ChEBI" id="CHEBI:58210"/>
        <note>ligand shared between dimeric partners</note>
    </ligand>
</feature>
<protein>
    <recommendedName>
        <fullName evidence="7">Putative NAD(P)H nitroreductase</fullName>
        <ecNumber evidence="7">1.-.-.-</ecNumber>
    </recommendedName>
</protein>
<dbReference type="PANTHER" id="PTHR43821">
    <property type="entry name" value="NAD(P)H NITROREDUCTASE YDJA-RELATED"/>
    <property type="match status" value="1"/>
</dbReference>
<dbReference type="HOGENOM" id="CLU_070764_5_0_6"/>
<dbReference type="AlphaFoldDB" id="A0A090K7V6"/>
<reference evidence="9 10" key="1">
    <citation type="submission" date="2016-11" db="EMBL/GenBank/DDBJ databases">
        <authorList>
            <person name="Jaros S."/>
            <person name="Januszkiewicz K."/>
            <person name="Wedrychowicz H."/>
        </authorList>
    </citation>
    <scope>NUCLEOTIDE SEQUENCE [LARGE SCALE GENOMIC DNA]</scope>
    <source>
        <strain evidence="9">NVI 5450</strain>
    </source>
</reference>
<dbReference type="EMBL" id="FPLD01000045">
    <property type="protein sequence ID" value="SGY93038.1"/>
    <property type="molecule type" value="Genomic_DNA"/>
</dbReference>
<dbReference type="Proteomes" id="UP000183794">
    <property type="component" value="Unassembled WGS sequence"/>
</dbReference>
<dbReference type="NCBIfam" id="NF008088">
    <property type="entry name" value="PRK10828.1"/>
    <property type="match status" value="1"/>
</dbReference>
<dbReference type="EC" id="1.-.-.-" evidence="7"/>
<evidence type="ECO:0000313" key="9">
    <source>
        <dbReference type="EMBL" id="SGY93038.1"/>
    </source>
</evidence>
<evidence type="ECO:0000256" key="3">
    <source>
        <dbReference type="ARBA" id="ARBA00022643"/>
    </source>
</evidence>
<evidence type="ECO:0000313" key="10">
    <source>
        <dbReference type="Proteomes" id="UP000183794"/>
    </source>
</evidence>
<dbReference type="CDD" id="cd02135">
    <property type="entry name" value="YdjA-like"/>
    <property type="match status" value="1"/>
</dbReference>
<dbReference type="STRING" id="80854.MVIS_1917"/>
<evidence type="ECO:0000256" key="5">
    <source>
        <dbReference type="ARBA" id="ARBA00023002"/>
    </source>
</evidence>
<dbReference type="KEGG" id="mvs:MVIS_1917"/>
<dbReference type="InterPro" id="IPR052530">
    <property type="entry name" value="NAD(P)H_nitroreductase"/>
</dbReference>
<dbReference type="PIRSF" id="PIRSF000232">
    <property type="entry name" value="YdjA"/>
    <property type="match status" value="1"/>
</dbReference>
<dbReference type="InterPro" id="IPR000415">
    <property type="entry name" value="Nitroreductase-like"/>
</dbReference>
<proteinExistence type="inferred from homology"/>
<evidence type="ECO:0000256" key="7">
    <source>
        <dbReference type="PIRNR" id="PIRNR000232"/>
    </source>
</evidence>
<dbReference type="InterPro" id="IPR029479">
    <property type="entry name" value="Nitroreductase"/>
</dbReference>
<dbReference type="Pfam" id="PF00881">
    <property type="entry name" value="Nitroreductase"/>
    <property type="match status" value="1"/>
</dbReference>
<dbReference type="PATRIC" id="fig|80854.5.peg.2049"/>
<keyword evidence="4 7" id="KW-0521">NADP</keyword>
<dbReference type="PANTHER" id="PTHR43821:SF1">
    <property type="entry name" value="NAD(P)H NITROREDUCTASE YDJA-RELATED"/>
    <property type="match status" value="1"/>
</dbReference>
<dbReference type="GO" id="GO:0016491">
    <property type="term" value="F:oxidoreductase activity"/>
    <property type="evidence" value="ECO:0007669"/>
    <property type="project" value="UniProtKB-UniRule"/>
</dbReference>
<evidence type="ECO:0000256" key="2">
    <source>
        <dbReference type="ARBA" id="ARBA00022630"/>
    </source>
</evidence>
<keyword evidence="2 7" id="KW-0285">Flavoprotein</keyword>
<sequence>MNAIDLLINRHSCNQLSAPAPSGEALDNIINAGLRAPDHGGLTPWRFIITEGEGLNTLSHYFQDAAFNLGKSEKDVLKATNAPFRAPQIITVIAKIENHPKIPESEQLMSAGCVVMAMQMAAQAQGFNGIWRTGWFAYDSHIKQKLELEEKDEIVGFLYLGTPDVSCKKIRHLNTDNFVTRMDN</sequence>
<dbReference type="SUPFAM" id="SSF55469">
    <property type="entry name" value="FMN-dependent nitroreductase-like"/>
    <property type="match status" value="1"/>
</dbReference>
<comment type="cofactor">
    <cofactor evidence="8">
        <name>FMN</name>
        <dbReference type="ChEBI" id="CHEBI:58210"/>
    </cofactor>
    <text evidence="8">Binds 1 FMN per subunit.</text>
</comment>
<feature type="binding site" description="in other chain" evidence="8">
    <location>
        <begin position="131"/>
        <end position="133"/>
    </location>
    <ligand>
        <name>FMN</name>
        <dbReference type="ChEBI" id="CHEBI:58210"/>
        <note>ligand shared between dimeric partners</note>
    </ligand>
</feature>
<accession>A0A090K7V6</accession>
<feature type="binding site" evidence="8">
    <location>
        <position position="39"/>
    </location>
    <ligand>
        <name>FMN</name>
        <dbReference type="ChEBI" id="CHEBI:58210"/>
        <note>ligand shared between dimeric partners</note>
    </ligand>
</feature>
<dbReference type="Gene3D" id="3.40.109.10">
    <property type="entry name" value="NADH Oxidase"/>
    <property type="match status" value="1"/>
</dbReference>
<keyword evidence="6 7" id="KW-0520">NAD</keyword>
<evidence type="ECO:0000256" key="4">
    <source>
        <dbReference type="ARBA" id="ARBA00022857"/>
    </source>
</evidence>